<keyword evidence="2" id="KW-1185">Reference proteome</keyword>
<dbReference type="RefSeq" id="WP_252471774.1">
    <property type="nucleotide sequence ID" value="NZ_JALBWM010000115.1"/>
</dbReference>
<evidence type="ECO:0000313" key="1">
    <source>
        <dbReference type="EMBL" id="MCO1336239.1"/>
    </source>
</evidence>
<organism evidence="1 2">
    <name type="scientific">Microbulbifer okhotskensis</name>
    <dbReference type="NCBI Taxonomy" id="2926617"/>
    <lineage>
        <taxon>Bacteria</taxon>
        <taxon>Pseudomonadati</taxon>
        <taxon>Pseudomonadota</taxon>
        <taxon>Gammaproteobacteria</taxon>
        <taxon>Cellvibrionales</taxon>
        <taxon>Microbulbiferaceae</taxon>
        <taxon>Microbulbifer</taxon>
    </lineage>
</organism>
<dbReference type="AlphaFoldDB" id="A0A9X2J760"/>
<comment type="caution">
    <text evidence="1">The sequence shown here is derived from an EMBL/GenBank/DDBJ whole genome shotgun (WGS) entry which is preliminary data.</text>
</comment>
<sequence>MSNRVNARERQIEGLEHLVGLLLAYVQYQPNYSPEDLQALMNAQLVEHMARDAHDPFLDPFERIEAMLRCHEGQPVHPDDQPTEFYRGFPMPSLKVLQDWLSKQKPR</sequence>
<dbReference type="EMBL" id="JALBWM010000115">
    <property type="protein sequence ID" value="MCO1336239.1"/>
    <property type="molecule type" value="Genomic_DNA"/>
</dbReference>
<reference evidence="1" key="1">
    <citation type="journal article" date="2022" name="Arch. Microbiol.">
        <title>Microbulbifer okhotskensis sp. nov., isolated from a deep bottom sediment of the Okhotsk Sea.</title>
        <authorList>
            <person name="Romanenko L."/>
            <person name="Kurilenko V."/>
            <person name="Otstavnykh N."/>
            <person name="Velansky P."/>
            <person name="Isaeva M."/>
            <person name="Mikhailov V."/>
        </authorList>
    </citation>
    <scope>NUCLEOTIDE SEQUENCE</scope>
    <source>
        <strain evidence="1">OS29</strain>
    </source>
</reference>
<proteinExistence type="predicted"/>
<accession>A0A9X2J760</accession>
<dbReference type="Proteomes" id="UP001139028">
    <property type="component" value="Unassembled WGS sequence"/>
</dbReference>
<protein>
    <submittedName>
        <fullName evidence="1">Uncharacterized protein</fullName>
    </submittedName>
</protein>
<name>A0A9X2J760_9GAMM</name>
<evidence type="ECO:0000313" key="2">
    <source>
        <dbReference type="Proteomes" id="UP001139028"/>
    </source>
</evidence>
<gene>
    <name evidence="1" type="ORF">MO867_18060</name>
</gene>